<proteinExistence type="predicted"/>
<organism evidence="2 3">
    <name type="scientific">Heterobasidion irregulare (strain TC 32-1)</name>
    <dbReference type="NCBI Taxonomy" id="747525"/>
    <lineage>
        <taxon>Eukaryota</taxon>
        <taxon>Fungi</taxon>
        <taxon>Dikarya</taxon>
        <taxon>Basidiomycota</taxon>
        <taxon>Agaricomycotina</taxon>
        <taxon>Agaricomycetes</taxon>
        <taxon>Russulales</taxon>
        <taxon>Bondarzewiaceae</taxon>
        <taxon>Heterobasidion</taxon>
        <taxon>Heterobasidion annosum species complex</taxon>
    </lineage>
</organism>
<dbReference type="SUPFAM" id="SSF51735">
    <property type="entry name" value="NAD(P)-binding Rossmann-fold domains"/>
    <property type="match status" value="1"/>
</dbReference>
<reference evidence="2 3" key="1">
    <citation type="journal article" date="2012" name="New Phytol.">
        <title>Insight into trade-off between wood decay and parasitism from the genome of a fungal forest pathogen.</title>
        <authorList>
            <person name="Olson A."/>
            <person name="Aerts A."/>
            <person name="Asiegbu F."/>
            <person name="Belbahri L."/>
            <person name="Bouzid O."/>
            <person name="Broberg A."/>
            <person name="Canback B."/>
            <person name="Coutinho P.M."/>
            <person name="Cullen D."/>
            <person name="Dalman K."/>
            <person name="Deflorio G."/>
            <person name="van Diepen L.T."/>
            <person name="Dunand C."/>
            <person name="Duplessis S."/>
            <person name="Durling M."/>
            <person name="Gonthier P."/>
            <person name="Grimwood J."/>
            <person name="Fossdal C.G."/>
            <person name="Hansson D."/>
            <person name="Henrissat B."/>
            <person name="Hietala A."/>
            <person name="Himmelstrand K."/>
            <person name="Hoffmeister D."/>
            <person name="Hogberg N."/>
            <person name="James T.Y."/>
            <person name="Karlsson M."/>
            <person name="Kohler A."/>
            <person name="Kues U."/>
            <person name="Lee Y.H."/>
            <person name="Lin Y.C."/>
            <person name="Lind M."/>
            <person name="Lindquist E."/>
            <person name="Lombard V."/>
            <person name="Lucas S."/>
            <person name="Lunden K."/>
            <person name="Morin E."/>
            <person name="Murat C."/>
            <person name="Park J."/>
            <person name="Raffaello T."/>
            <person name="Rouze P."/>
            <person name="Salamov A."/>
            <person name="Schmutz J."/>
            <person name="Solheim H."/>
            <person name="Stahlberg J."/>
            <person name="Velez H."/>
            <person name="de Vries R.P."/>
            <person name="Wiebenga A."/>
            <person name="Woodward S."/>
            <person name="Yakovlev I."/>
            <person name="Garbelotto M."/>
            <person name="Martin F."/>
            <person name="Grigoriev I.V."/>
            <person name="Stenlid J."/>
        </authorList>
    </citation>
    <scope>NUCLEOTIDE SEQUENCE [LARGE SCALE GENOMIC DNA]</scope>
    <source>
        <strain evidence="2 3">TC 32-1</strain>
    </source>
</reference>
<dbReference type="KEGG" id="hir:HETIRDRAFT_411245"/>
<feature type="region of interest" description="Disordered" evidence="1">
    <location>
        <begin position="34"/>
        <end position="67"/>
    </location>
</feature>
<sequence>MVVFITGASRGIGEETALQYARADALLVRTEDSGSSESLYSGGSAESAGVDIPRRCRPYAGHGTGRL</sequence>
<dbReference type="GeneID" id="20672935"/>
<evidence type="ECO:0000313" key="2">
    <source>
        <dbReference type="EMBL" id="ETW78068.1"/>
    </source>
</evidence>
<feature type="compositionally biased region" description="Low complexity" evidence="1">
    <location>
        <begin position="34"/>
        <end position="49"/>
    </location>
</feature>
<feature type="non-terminal residue" evidence="2">
    <location>
        <position position="67"/>
    </location>
</feature>
<evidence type="ECO:0000256" key="1">
    <source>
        <dbReference type="SAM" id="MobiDB-lite"/>
    </source>
</evidence>
<dbReference type="RefSeq" id="XP_009550070.1">
    <property type="nucleotide sequence ID" value="XM_009551775.1"/>
</dbReference>
<protein>
    <submittedName>
        <fullName evidence="2">Uncharacterized protein</fullName>
    </submittedName>
</protein>
<dbReference type="EMBL" id="KI925462">
    <property type="protein sequence ID" value="ETW78068.1"/>
    <property type="molecule type" value="Genomic_DNA"/>
</dbReference>
<name>W4JWY3_HETIT</name>
<dbReference type="InterPro" id="IPR036291">
    <property type="entry name" value="NAD(P)-bd_dom_sf"/>
</dbReference>
<dbReference type="Gene3D" id="3.40.50.720">
    <property type="entry name" value="NAD(P)-binding Rossmann-like Domain"/>
    <property type="match status" value="1"/>
</dbReference>
<dbReference type="HOGENOM" id="CLU_2819475_0_0_1"/>
<keyword evidence="3" id="KW-1185">Reference proteome</keyword>
<dbReference type="Proteomes" id="UP000030671">
    <property type="component" value="Unassembled WGS sequence"/>
</dbReference>
<accession>W4JWY3</accession>
<evidence type="ECO:0000313" key="3">
    <source>
        <dbReference type="Proteomes" id="UP000030671"/>
    </source>
</evidence>
<dbReference type="AlphaFoldDB" id="W4JWY3"/>
<gene>
    <name evidence="2" type="ORF">HETIRDRAFT_411245</name>
</gene>
<dbReference type="InParanoid" id="W4JWY3"/>